<gene>
    <name evidence="1" type="ORF">NDU88_002021</name>
</gene>
<name>A0AAV7WK28_PLEWA</name>
<proteinExistence type="predicted"/>
<protein>
    <submittedName>
        <fullName evidence="1">Uncharacterized protein</fullName>
    </submittedName>
</protein>
<keyword evidence="2" id="KW-1185">Reference proteome</keyword>
<accession>A0AAV7WK28</accession>
<comment type="caution">
    <text evidence="1">The sequence shown here is derived from an EMBL/GenBank/DDBJ whole genome shotgun (WGS) entry which is preliminary data.</text>
</comment>
<evidence type="ECO:0000313" key="1">
    <source>
        <dbReference type="EMBL" id="KAJ1214402.1"/>
    </source>
</evidence>
<dbReference type="EMBL" id="JANPWB010000001">
    <property type="protein sequence ID" value="KAJ1214402.1"/>
    <property type="molecule type" value="Genomic_DNA"/>
</dbReference>
<dbReference type="AlphaFoldDB" id="A0AAV7WK28"/>
<sequence length="78" mass="7932">MSPPKPALPGIPAADLCRRQTALRRCTAVSPLLTGGPWFRAAPARADSCGRVHPQENGGGTPSFVQPAAAATLASAVL</sequence>
<organism evidence="1 2">
    <name type="scientific">Pleurodeles waltl</name>
    <name type="common">Iberian ribbed newt</name>
    <dbReference type="NCBI Taxonomy" id="8319"/>
    <lineage>
        <taxon>Eukaryota</taxon>
        <taxon>Metazoa</taxon>
        <taxon>Chordata</taxon>
        <taxon>Craniata</taxon>
        <taxon>Vertebrata</taxon>
        <taxon>Euteleostomi</taxon>
        <taxon>Amphibia</taxon>
        <taxon>Batrachia</taxon>
        <taxon>Caudata</taxon>
        <taxon>Salamandroidea</taxon>
        <taxon>Salamandridae</taxon>
        <taxon>Pleurodelinae</taxon>
        <taxon>Pleurodeles</taxon>
    </lineage>
</organism>
<reference evidence="1" key="1">
    <citation type="journal article" date="2022" name="bioRxiv">
        <title>Sequencing and chromosome-scale assembly of the giantPleurodeles waltlgenome.</title>
        <authorList>
            <person name="Brown T."/>
            <person name="Elewa A."/>
            <person name="Iarovenko S."/>
            <person name="Subramanian E."/>
            <person name="Araus A.J."/>
            <person name="Petzold A."/>
            <person name="Susuki M."/>
            <person name="Suzuki K.-i.T."/>
            <person name="Hayashi T."/>
            <person name="Toyoda A."/>
            <person name="Oliveira C."/>
            <person name="Osipova E."/>
            <person name="Leigh N.D."/>
            <person name="Simon A."/>
            <person name="Yun M.H."/>
        </authorList>
    </citation>
    <scope>NUCLEOTIDE SEQUENCE</scope>
    <source>
        <strain evidence="1">20211129_DDA</strain>
        <tissue evidence="1">Liver</tissue>
    </source>
</reference>
<dbReference type="Proteomes" id="UP001066276">
    <property type="component" value="Chromosome 1_1"/>
</dbReference>
<evidence type="ECO:0000313" key="2">
    <source>
        <dbReference type="Proteomes" id="UP001066276"/>
    </source>
</evidence>